<feature type="binding site" evidence="8">
    <location>
        <position position="97"/>
    </location>
    <ligand>
        <name>Mg(2+)</name>
        <dbReference type="ChEBI" id="CHEBI:18420"/>
    </ligand>
</feature>
<dbReference type="InterPro" id="IPR029060">
    <property type="entry name" value="PIN-like_dom_sf"/>
</dbReference>
<name>A0A246RXY3_9GAMM</name>
<protein>
    <recommendedName>
        <fullName evidence="8">Ribonuclease VapC</fullName>
        <shortName evidence="8">RNase VapC</shortName>
        <ecNumber evidence="8">3.1.-.-</ecNumber>
    </recommendedName>
    <alternativeName>
        <fullName evidence="8">Toxin VapC</fullName>
    </alternativeName>
</protein>
<accession>A0A246RXY3</accession>
<dbReference type="InterPro" id="IPR002716">
    <property type="entry name" value="PIN_dom"/>
</dbReference>
<evidence type="ECO:0000256" key="7">
    <source>
        <dbReference type="ARBA" id="ARBA00038093"/>
    </source>
</evidence>
<evidence type="ECO:0000256" key="8">
    <source>
        <dbReference type="HAMAP-Rule" id="MF_00265"/>
    </source>
</evidence>
<keyword evidence="4 8" id="KW-0479">Metal-binding</keyword>
<comment type="similarity">
    <text evidence="7 8">Belongs to the PINc/VapC protein family.</text>
</comment>
<gene>
    <name evidence="8" type="primary">vapC</name>
    <name evidence="10" type="ORF">JI62_14360</name>
</gene>
<reference evidence="10 11" key="1">
    <citation type="submission" date="2014-08" db="EMBL/GenBank/DDBJ databases">
        <title>Draft genome sequence of a novel L-asparaginase producing marine bacterium, Halomonas campaniensis.</title>
        <authorList>
            <person name="Sundarakrishnan B."/>
            <person name="Moushumi Priya A."/>
            <person name="Raman G."/>
            <person name="Sakthivel N."/>
            <person name="Park S."/>
            <person name="Jayachandran S."/>
        </authorList>
    </citation>
    <scope>NUCLEOTIDE SEQUENCE [LARGE SCALE GENOMIC DNA]</scope>
    <source>
        <strain evidence="10 11">SK03</strain>
    </source>
</reference>
<comment type="caution">
    <text evidence="10">The sequence shown here is derived from an EMBL/GenBank/DDBJ whole genome shotgun (WGS) entry which is preliminary data.</text>
</comment>
<evidence type="ECO:0000313" key="10">
    <source>
        <dbReference type="EMBL" id="OWV28827.1"/>
    </source>
</evidence>
<keyword evidence="2 8" id="KW-1277">Toxin-antitoxin system</keyword>
<evidence type="ECO:0000256" key="3">
    <source>
        <dbReference type="ARBA" id="ARBA00022722"/>
    </source>
</evidence>
<dbReference type="PANTHER" id="PTHR33653">
    <property type="entry name" value="RIBONUCLEASE VAPC2"/>
    <property type="match status" value="1"/>
</dbReference>
<evidence type="ECO:0000256" key="5">
    <source>
        <dbReference type="ARBA" id="ARBA00022801"/>
    </source>
</evidence>
<keyword evidence="11" id="KW-1185">Reference proteome</keyword>
<comment type="cofactor">
    <cofactor evidence="1 8">
        <name>Mg(2+)</name>
        <dbReference type="ChEBI" id="CHEBI:18420"/>
    </cofactor>
</comment>
<keyword evidence="3 8" id="KW-0540">Nuclease</keyword>
<organism evidence="10 11">
    <name type="scientific">Halomonas campaniensis</name>
    <dbReference type="NCBI Taxonomy" id="213554"/>
    <lineage>
        <taxon>Bacteria</taxon>
        <taxon>Pseudomonadati</taxon>
        <taxon>Pseudomonadota</taxon>
        <taxon>Gammaproteobacteria</taxon>
        <taxon>Oceanospirillales</taxon>
        <taxon>Halomonadaceae</taxon>
        <taxon>Halomonas</taxon>
    </lineage>
</organism>
<dbReference type="GO" id="GO:0000287">
    <property type="term" value="F:magnesium ion binding"/>
    <property type="evidence" value="ECO:0007669"/>
    <property type="project" value="UniProtKB-UniRule"/>
</dbReference>
<evidence type="ECO:0000259" key="9">
    <source>
        <dbReference type="Pfam" id="PF01850"/>
    </source>
</evidence>
<dbReference type="OrthoDB" id="9796690at2"/>
<evidence type="ECO:0000256" key="1">
    <source>
        <dbReference type="ARBA" id="ARBA00001946"/>
    </source>
</evidence>
<keyword evidence="8" id="KW-0800">Toxin</keyword>
<dbReference type="Pfam" id="PF01850">
    <property type="entry name" value="PIN"/>
    <property type="match status" value="1"/>
</dbReference>
<dbReference type="AlphaFoldDB" id="A0A246RXY3"/>
<evidence type="ECO:0000313" key="11">
    <source>
        <dbReference type="Proteomes" id="UP000197334"/>
    </source>
</evidence>
<evidence type="ECO:0000256" key="4">
    <source>
        <dbReference type="ARBA" id="ARBA00022723"/>
    </source>
</evidence>
<keyword evidence="6 8" id="KW-0460">Magnesium</keyword>
<dbReference type="InterPro" id="IPR022907">
    <property type="entry name" value="VapC_family"/>
</dbReference>
<dbReference type="PANTHER" id="PTHR33653:SF1">
    <property type="entry name" value="RIBONUCLEASE VAPC2"/>
    <property type="match status" value="1"/>
</dbReference>
<feature type="binding site" evidence="8">
    <location>
        <position position="6"/>
    </location>
    <ligand>
        <name>Mg(2+)</name>
        <dbReference type="ChEBI" id="CHEBI:18420"/>
    </ligand>
</feature>
<evidence type="ECO:0000256" key="2">
    <source>
        <dbReference type="ARBA" id="ARBA00022649"/>
    </source>
</evidence>
<comment type="function">
    <text evidence="8">Toxic component of a toxin-antitoxin (TA) system. An RNase.</text>
</comment>
<sequence>MMYVLDTNTLIYFFKGMGSVADNLLSKKPADIGIPAIVLYELELGIAKSAAPKKRAMQLDKLIDTVQILGFSTPEAKASAQIRATLEKQGTPIGPYDTLIAGTALANQGTLVTHNTGEFERIKKLAVEDWY</sequence>
<dbReference type="GO" id="GO:0016787">
    <property type="term" value="F:hydrolase activity"/>
    <property type="evidence" value="ECO:0007669"/>
    <property type="project" value="UniProtKB-KW"/>
</dbReference>
<keyword evidence="5 8" id="KW-0378">Hydrolase</keyword>
<dbReference type="Proteomes" id="UP000197334">
    <property type="component" value="Unassembled WGS sequence"/>
</dbReference>
<dbReference type="SUPFAM" id="SSF88723">
    <property type="entry name" value="PIN domain-like"/>
    <property type="match status" value="1"/>
</dbReference>
<dbReference type="GO" id="GO:0004540">
    <property type="term" value="F:RNA nuclease activity"/>
    <property type="evidence" value="ECO:0007669"/>
    <property type="project" value="InterPro"/>
</dbReference>
<dbReference type="InterPro" id="IPR050556">
    <property type="entry name" value="Type_II_TA_system_RNase"/>
</dbReference>
<dbReference type="Gene3D" id="3.40.50.1010">
    <property type="entry name" value="5'-nuclease"/>
    <property type="match status" value="1"/>
</dbReference>
<dbReference type="EMBL" id="JPUA01000034">
    <property type="protein sequence ID" value="OWV28827.1"/>
    <property type="molecule type" value="Genomic_DNA"/>
</dbReference>
<dbReference type="HAMAP" id="MF_00265">
    <property type="entry name" value="VapC_Nob1"/>
    <property type="match status" value="1"/>
</dbReference>
<dbReference type="EC" id="3.1.-.-" evidence="8"/>
<dbReference type="GO" id="GO:0090729">
    <property type="term" value="F:toxin activity"/>
    <property type="evidence" value="ECO:0007669"/>
    <property type="project" value="UniProtKB-KW"/>
</dbReference>
<feature type="domain" description="PIN" evidence="9">
    <location>
        <begin position="3"/>
        <end position="124"/>
    </location>
</feature>
<proteinExistence type="inferred from homology"/>
<dbReference type="CDD" id="cd18745">
    <property type="entry name" value="PIN_VapC4-5_FitB-like"/>
    <property type="match status" value="1"/>
</dbReference>
<evidence type="ECO:0000256" key="6">
    <source>
        <dbReference type="ARBA" id="ARBA00022842"/>
    </source>
</evidence>